<keyword evidence="7" id="KW-0010">Activator</keyword>
<feature type="active site" description="Nucleophile; methyl group acceptor from methylphosphotriester" evidence="11">
    <location>
        <position position="38"/>
    </location>
</feature>
<dbReference type="PROSITE" id="PS01124">
    <property type="entry name" value="HTH_ARAC_FAMILY_2"/>
    <property type="match status" value="1"/>
</dbReference>
<evidence type="ECO:0000256" key="13">
    <source>
        <dbReference type="PIRSR" id="PIRSR000409-3"/>
    </source>
</evidence>
<evidence type="ECO:0000256" key="1">
    <source>
        <dbReference type="ARBA" id="ARBA00001286"/>
    </source>
</evidence>
<keyword evidence="3 10" id="KW-0963">Cytoplasm</keyword>
<feature type="binding site" evidence="13">
    <location>
        <position position="69"/>
    </location>
    <ligand>
        <name>Zn(2+)</name>
        <dbReference type="ChEBI" id="CHEBI:29105"/>
    </ligand>
</feature>
<evidence type="ECO:0000256" key="9">
    <source>
        <dbReference type="ARBA" id="ARBA00049348"/>
    </source>
</evidence>
<evidence type="ECO:0000313" key="15">
    <source>
        <dbReference type="EMBL" id="EAY28573.1"/>
    </source>
</evidence>
<feature type="binding site" evidence="12">
    <location>
        <position position="43"/>
    </location>
    <ligand>
        <name>DNA</name>
        <dbReference type="ChEBI" id="CHEBI:16991"/>
    </ligand>
</feature>
<comment type="caution">
    <text evidence="15">The sequence shown here is derived from an EMBL/GenBank/DDBJ whole genome shotgun (WGS) entry which is preliminary data.</text>
</comment>
<dbReference type="EMBL" id="AAWS01000015">
    <property type="protein sequence ID" value="EAY28573.1"/>
    <property type="molecule type" value="Genomic_DNA"/>
</dbReference>
<comment type="catalytic activity">
    <reaction evidence="9 10">
        <text>a 6-O-methyl-2'-deoxyguanosine in DNA + L-cysteinyl-[protein] = S-methyl-L-cysteinyl-[protein] + a 2'-deoxyguanosine in DNA</text>
        <dbReference type="Rhea" id="RHEA:24000"/>
        <dbReference type="Rhea" id="RHEA-COMP:10131"/>
        <dbReference type="Rhea" id="RHEA-COMP:10132"/>
        <dbReference type="Rhea" id="RHEA-COMP:11367"/>
        <dbReference type="Rhea" id="RHEA-COMP:11368"/>
        <dbReference type="ChEBI" id="CHEBI:29950"/>
        <dbReference type="ChEBI" id="CHEBI:82612"/>
        <dbReference type="ChEBI" id="CHEBI:85445"/>
        <dbReference type="ChEBI" id="CHEBI:85448"/>
        <dbReference type="EC" id="2.1.1.63"/>
    </reaction>
</comment>
<feature type="active site" description="Nucleophile; methyl group acceptor" evidence="10">
    <location>
        <position position="319"/>
    </location>
</feature>
<feature type="binding site" evidence="13">
    <location>
        <position position="42"/>
    </location>
    <ligand>
        <name>Zn(2+)</name>
        <dbReference type="ChEBI" id="CHEBI:29105"/>
    </ligand>
</feature>
<evidence type="ECO:0000256" key="4">
    <source>
        <dbReference type="ARBA" id="ARBA00022603"/>
    </source>
</evidence>
<dbReference type="InterPro" id="IPR004026">
    <property type="entry name" value="Ada_DNA_repair_Zn-bd"/>
</dbReference>
<protein>
    <recommendedName>
        <fullName evidence="10">Methylated-DNA--protein-cysteine methyltransferase</fullName>
        <ecNumber evidence="10">2.1.1.63</ecNumber>
    </recommendedName>
    <alternativeName>
        <fullName evidence="10">6-O-methylguanine-DNA methyltransferase</fullName>
        <shortName evidence="10">MGMT</shortName>
    </alternativeName>
    <alternativeName>
        <fullName evidence="10">O-6-methylguanine-DNA-alkyltransferase</fullName>
    </alternativeName>
</protein>
<evidence type="ECO:0000256" key="2">
    <source>
        <dbReference type="ARBA" id="ARBA00008711"/>
    </source>
</evidence>
<dbReference type="InterPro" id="IPR036631">
    <property type="entry name" value="MGMT_N_sf"/>
</dbReference>
<evidence type="ECO:0000256" key="10">
    <source>
        <dbReference type="HAMAP-Rule" id="MF_00772"/>
    </source>
</evidence>
<dbReference type="GO" id="GO:0043565">
    <property type="term" value="F:sequence-specific DNA binding"/>
    <property type="evidence" value="ECO:0007669"/>
    <property type="project" value="InterPro"/>
</dbReference>
<dbReference type="NCBIfam" id="TIGR00589">
    <property type="entry name" value="ogt"/>
    <property type="match status" value="1"/>
</dbReference>
<keyword evidence="8 10" id="KW-0234">DNA repair</keyword>
<dbReference type="GO" id="GO:0003700">
    <property type="term" value="F:DNA-binding transcription factor activity"/>
    <property type="evidence" value="ECO:0007669"/>
    <property type="project" value="InterPro"/>
</dbReference>
<dbReference type="Pfam" id="PF02870">
    <property type="entry name" value="Methyltransf_1N"/>
    <property type="match status" value="1"/>
</dbReference>
<dbReference type="PANTHER" id="PTHR10815">
    <property type="entry name" value="METHYLATED-DNA--PROTEIN-CYSTEINE METHYLTRANSFERASE"/>
    <property type="match status" value="1"/>
</dbReference>
<dbReference type="GO" id="GO:0008270">
    <property type="term" value="F:zinc ion binding"/>
    <property type="evidence" value="ECO:0007669"/>
    <property type="project" value="InterPro"/>
</dbReference>
<dbReference type="Gene3D" id="3.40.10.10">
    <property type="entry name" value="DNA Methylphosphotriester Repair Domain"/>
    <property type="match status" value="1"/>
</dbReference>
<keyword evidence="5 10" id="KW-0808">Transferase</keyword>
<comment type="cofactor">
    <cofactor evidence="12">
        <name>Zn(2+)</name>
        <dbReference type="ChEBI" id="CHEBI:29105"/>
    </cofactor>
    <text evidence="12">Binds 1 zinc ion per subunit.</text>
</comment>
<comment type="similarity">
    <text evidence="2 10">Belongs to the MGMT family.</text>
</comment>
<dbReference type="eggNOG" id="COG2169">
    <property type="taxonomic scope" value="Bacteria"/>
</dbReference>
<dbReference type="InterPro" id="IPR016221">
    <property type="entry name" value="Bifunct_regulatory_prot_Ada"/>
</dbReference>
<comment type="function">
    <text evidence="10">Involved in the cellular defense against the biological effects of O6-methylguanine (O6-MeG) and O4-methylthymine (O4-MeT) in DNA. Repairs the methylated nucleobase in DNA by stoichiometrically transferring the methyl group to a cysteine residue in the enzyme. This is a suicide reaction: the enzyme is irreversibly inactivated.</text>
</comment>
<evidence type="ECO:0000256" key="8">
    <source>
        <dbReference type="ARBA" id="ARBA00023204"/>
    </source>
</evidence>
<dbReference type="Gene3D" id="3.30.160.70">
    <property type="entry name" value="Methylated DNA-protein cysteine methyltransferase domain"/>
    <property type="match status" value="1"/>
</dbReference>
<keyword evidence="4 10" id="KW-0489">Methyltransferase</keyword>
<feature type="binding site" evidence="12">
    <location>
        <position position="67"/>
    </location>
    <ligand>
        <name>DNA</name>
        <dbReference type="ChEBI" id="CHEBI:16991"/>
    </ligand>
</feature>
<dbReference type="PROSITE" id="PS00374">
    <property type="entry name" value="MGMT"/>
    <property type="match status" value="1"/>
</dbReference>
<dbReference type="Pfam" id="PF01035">
    <property type="entry name" value="DNA_binding_1"/>
    <property type="match status" value="1"/>
</dbReference>
<evidence type="ECO:0000256" key="11">
    <source>
        <dbReference type="PIRSR" id="PIRSR000409-1"/>
    </source>
</evidence>
<dbReference type="InterPro" id="IPR035451">
    <property type="entry name" value="Ada-like_dom_sf"/>
</dbReference>
<dbReference type="GO" id="GO:0032259">
    <property type="term" value="P:methylation"/>
    <property type="evidence" value="ECO:0007669"/>
    <property type="project" value="UniProtKB-KW"/>
</dbReference>
<dbReference type="InterPro" id="IPR018060">
    <property type="entry name" value="HTH_AraC"/>
</dbReference>
<comment type="subcellular location">
    <subcellularLocation>
        <location evidence="10">Cytoplasm</location>
    </subcellularLocation>
</comment>
<evidence type="ECO:0000313" key="16">
    <source>
        <dbReference type="Proteomes" id="UP000004095"/>
    </source>
</evidence>
<dbReference type="GO" id="GO:0006307">
    <property type="term" value="P:DNA alkylation repair"/>
    <property type="evidence" value="ECO:0007669"/>
    <property type="project" value="UniProtKB-UniRule"/>
</dbReference>
<dbReference type="RefSeq" id="WP_002697834.1">
    <property type="nucleotide sequence ID" value="NZ_AAWS01000015.1"/>
</dbReference>
<dbReference type="GO" id="GO:0003908">
    <property type="term" value="F:methylated-DNA-[protein]-cysteine S-methyltransferase activity"/>
    <property type="evidence" value="ECO:0007669"/>
    <property type="project" value="UniProtKB-UniRule"/>
</dbReference>
<dbReference type="SUPFAM" id="SSF57884">
    <property type="entry name" value="Ada DNA repair protein, N-terminal domain (N-Ada 10)"/>
    <property type="match status" value="1"/>
</dbReference>
<dbReference type="SUPFAM" id="SSF53155">
    <property type="entry name" value="Methylated DNA-protein cysteine methyltransferase domain"/>
    <property type="match status" value="1"/>
</dbReference>
<feature type="binding site" evidence="12">
    <location>
        <position position="45"/>
    </location>
    <ligand>
        <name>DNA</name>
        <dbReference type="ChEBI" id="CHEBI:16991"/>
    </ligand>
</feature>
<dbReference type="Proteomes" id="UP000004095">
    <property type="component" value="Unassembled WGS sequence"/>
</dbReference>
<feature type="binding site" evidence="13">
    <location>
        <position position="72"/>
    </location>
    <ligand>
        <name>Zn(2+)</name>
        <dbReference type="ChEBI" id="CHEBI:29105"/>
    </ligand>
</feature>
<feature type="active site" description="Nucleophile; methyl group acceptor from either O6-methylguanine or O4-methylthymine" evidence="11">
    <location>
        <position position="319"/>
    </location>
</feature>
<dbReference type="EC" id="2.1.1.63" evidence="10"/>
<dbReference type="Pfam" id="PF02805">
    <property type="entry name" value="Ada_Zn_binding"/>
    <property type="match status" value="1"/>
</dbReference>
<evidence type="ECO:0000256" key="7">
    <source>
        <dbReference type="ARBA" id="ARBA00023159"/>
    </source>
</evidence>
<feature type="domain" description="HTH araC/xylS-type" evidence="14">
    <location>
        <begin position="86"/>
        <end position="182"/>
    </location>
</feature>
<evidence type="ECO:0000256" key="5">
    <source>
        <dbReference type="ARBA" id="ARBA00022679"/>
    </source>
</evidence>
<dbReference type="Pfam" id="PF12833">
    <property type="entry name" value="HTH_18"/>
    <property type="match status" value="1"/>
</dbReference>
<evidence type="ECO:0000259" key="14">
    <source>
        <dbReference type="PROSITE" id="PS01124"/>
    </source>
</evidence>
<dbReference type="Gene3D" id="1.10.10.60">
    <property type="entry name" value="Homeodomain-like"/>
    <property type="match status" value="1"/>
</dbReference>
<dbReference type="InterPro" id="IPR036217">
    <property type="entry name" value="MethylDNA_cys_MeTrfase_DNAb"/>
</dbReference>
<comment type="miscellaneous">
    <text evidence="10">This enzyme catalyzes only one turnover and therefore is not strictly catalytic. According to one definition, an enzyme is a biocatalyst that acts repeatedly and over many reaction cycles.</text>
</comment>
<keyword evidence="6 10" id="KW-0227">DNA damage</keyword>
<dbReference type="SUPFAM" id="SSF46767">
    <property type="entry name" value="Methylated DNA-protein cysteine methyltransferase, C-terminal domain"/>
    <property type="match status" value="1"/>
</dbReference>
<dbReference type="GO" id="GO:0005737">
    <property type="term" value="C:cytoplasm"/>
    <property type="evidence" value="ECO:0007669"/>
    <property type="project" value="UniProtKB-SubCell"/>
</dbReference>
<gene>
    <name evidence="15" type="ORF">M23134_04420</name>
</gene>
<sequence>MQVTDQQLINKYYRALVERKSDFAGIFYVGVKTTDIFCIATCRARKPKLENVVFYTTFKEALDNGFRPCKICKPTENAHAAPPQVTVAIALVKENPKQKVSDALLREQGISPEVVRRWFNKNYGMTFQAYQRMYRVNTAYQELKSGKAATAAAFDAGYESLSGFGYTYKKILGKSPQKSVNKSVILISRLTTPLGPMFVAATNQGICLLEFVDRKMLETELKDLQRLLQAQIMVGENQYIEQAKAEVTAYFEGKLQVFEVPLDTPGTDFQQLVWGALQNVPYGKTATYQQQAKRIDNIQAVRAVGTANGANRVSIIVPCHRVIGKNGQLTGYGGGLERKRWLLDFERKHLNEKL</sequence>
<dbReference type="PIRSF" id="PIRSF000409">
    <property type="entry name" value="Ada"/>
    <property type="match status" value="1"/>
</dbReference>
<name>A1ZM41_MICM2</name>
<dbReference type="InterPro" id="IPR008332">
    <property type="entry name" value="MethylG_MeTrfase_N"/>
</dbReference>
<dbReference type="FunFam" id="1.10.10.10:FF:000214">
    <property type="entry name" value="Methylated-DNA--protein-cysteine methyltransferase"/>
    <property type="match status" value="1"/>
</dbReference>
<dbReference type="HAMAP" id="MF_00772">
    <property type="entry name" value="OGT"/>
    <property type="match status" value="1"/>
</dbReference>
<organism evidence="15 16">
    <name type="scientific">Microscilla marina ATCC 23134</name>
    <dbReference type="NCBI Taxonomy" id="313606"/>
    <lineage>
        <taxon>Bacteria</taxon>
        <taxon>Pseudomonadati</taxon>
        <taxon>Bacteroidota</taxon>
        <taxon>Cytophagia</taxon>
        <taxon>Cytophagales</taxon>
        <taxon>Microscillaceae</taxon>
        <taxon>Microscilla</taxon>
    </lineage>
</organism>
<keyword evidence="12" id="KW-0479">Metal-binding</keyword>
<dbReference type="PANTHER" id="PTHR10815:SF5">
    <property type="entry name" value="METHYLATED-DNA--PROTEIN-CYSTEINE METHYLTRANSFERASE"/>
    <property type="match status" value="1"/>
</dbReference>
<dbReference type="Gene3D" id="1.10.10.10">
    <property type="entry name" value="Winged helix-like DNA-binding domain superfamily/Winged helix DNA-binding domain"/>
    <property type="match status" value="1"/>
</dbReference>
<dbReference type="OrthoDB" id="9802228at2"/>
<evidence type="ECO:0000256" key="3">
    <source>
        <dbReference type="ARBA" id="ARBA00022490"/>
    </source>
</evidence>
<dbReference type="InterPro" id="IPR036388">
    <property type="entry name" value="WH-like_DNA-bd_sf"/>
</dbReference>
<evidence type="ECO:0000256" key="12">
    <source>
        <dbReference type="PIRSR" id="PIRSR000409-2"/>
    </source>
</evidence>
<dbReference type="AlphaFoldDB" id="A1ZM41"/>
<dbReference type="InterPro" id="IPR023546">
    <property type="entry name" value="MGMT"/>
</dbReference>
<reference evidence="15 16" key="1">
    <citation type="submission" date="2007-01" db="EMBL/GenBank/DDBJ databases">
        <authorList>
            <person name="Haygood M."/>
            <person name="Podell S."/>
            <person name="Anderson C."/>
            <person name="Hopkinson B."/>
            <person name="Roe K."/>
            <person name="Barbeau K."/>
            <person name="Gaasterland T."/>
            <person name="Ferriera S."/>
            <person name="Johnson J."/>
            <person name="Kravitz S."/>
            <person name="Beeson K."/>
            <person name="Sutton G."/>
            <person name="Rogers Y.-H."/>
            <person name="Friedman R."/>
            <person name="Frazier M."/>
            <person name="Venter J.C."/>
        </authorList>
    </citation>
    <scope>NUCLEOTIDE SEQUENCE [LARGE SCALE GENOMIC DNA]</scope>
    <source>
        <strain evidence="15 16">ATCC 23134</strain>
    </source>
</reference>
<keyword evidence="16" id="KW-1185">Reference proteome</keyword>
<evidence type="ECO:0000256" key="6">
    <source>
        <dbReference type="ARBA" id="ARBA00022763"/>
    </source>
</evidence>
<dbReference type="InterPro" id="IPR014048">
    <property type="entry name" value="MethylDNA_cys_MeTrfase_DNA-bd"/>
</dbReference>
<dbReference type="eggNOG" id="COG0350">
    <property type="taxonomic scope" value="Bacteria"/>
</dbReference>
<dbReference type="CDD" id="cd06445">
    <property type="entry name" value="ATase"/>
    <property type="match status" value="1"/>
</dbReference>
<dbReference type="InterPro" id="IPR001497">
    <property type="entry name" value="MethylDNA_cys_MeTrfase_AS"/>
</dbReference>
<proteinExistence type="inferred from homology"/>
<dbReference type="SMART" id="SM00342">
    <property type="entry name" value="HTH_ARAC"/>
    <property type="match status" value="1"/>
</dbReference>
<keyword evidence="12" id="KW-0862">Zinc</keyword>
<comment type="catalytic activity">
    <reaction evidence="1 10">
        <text>a 4-O-methyl-thymidine in DNA + L-cysteinyl-[protein] = a thymidine in DNA + S-methyl-L-cysteinyl-[protein]</text>
        <dbReference type="Rhea" id="RHEA:53428"/>
        <dbReference type="Rhea" id="RHEA-COMP:10131"/>
        <dbReference type="Rhea" id="RHEA-COMP:10132"/>
        <dbReference type="Rhea" id="RHEA-COMP:13555"/>
        <dbReference type="Rhea" id="RHEA-COMP:13556"/>
        <dbReference type="ChEBI" id="CHEBI:29950"/>
        <dbReference type="ChEBI" id="CHEBI:82612"/>
        <dbReference type="ChEBI" id="CHEBI:137386"/>
        <dbReference type="ChEBI" id="CHEBI:137387"/>
        <dbReference type="EC" id="2.1.1.63"/>
    </reaction>
</comment>
<feature type="binding site" evidence="13">
    <location>
        <position position="38"/>
    </location>
    <ligand>
        <name>Zn(2+)</name>
        <dbReference type="ChEBI" id="CHEBI:29105"/>
    </ligand>
</feature>
<accession>A1ZM41</accession>
<feature type="binding site" evidence="12">
    <location>
        <position position="34"/>
    </location>
    <ligand>
        <name>DNA</name>
        <dbReference type="ChEBI" id="CHEBI:16991"/>
    </ligand>
</feature>